<proteinExistence type="predicted"/>
<evidence type="ECO:0000313" key="1">
    <source>
        <dbReference type="EMBL" id="KAJ7993252.1"/>
    </source>
</evidence>
<protein>
    <submittedName>
        <fullName evidence="1">Uncharacterized protein</fullName>
    </submittedName>
</protein>
<reference evidence="1" key="1">
    <citation type="submission" date="2021-05" db="EMBL/GenBank/DDBJ databases">
        <authorList>
            <person name="Pan Q."/>
            <person name="Jouanno E."/>
            <person name="Zahm M."/>
            <person name="Klopp C."/>
            <person name="Cabau C."/>
            <person name="Louis A."/>
            <person name="Berthelot C."/>
            <person name="Parey E."/>
            <person name="Roest Crollius H."/>
            <person name="Montfort J."/>
            <person name="Robinson-Rechavi M."/>
            <person name="Bouchez O."/>
            <person name="Lampietro C."/>
            <person name="Lopez Roques C."/>
            <person name="Donnadieu C."/>
            <person name="Postlethwait J."/>
            <person name="Bobe J."/>
            <person name="Dillon D."/>
            <person name="Chandos A."/>
            <person name="von Hippel F."/>
            <person name="Guiguen Y."/>
        </authorList>
    </citation>
    <scope>NUCLEOTIDE SEQUENCE</scope>
    <source>
        <strain evidence="1">YG-Jan2019</strain>
    </source>
</reference>
<gene>
    <name evidence="1" type="ORF">DPEC_G00270520</name>
</gene>
<evidence type="ECO:0000313" key="2">
    <source>
        <dbReference type="Proteomes" id="UP001157502"/>
    </source>
</evidence>
<sequence>MEYKVEAHRIMSISLGKIYNSRVQRGGIKLHKNLLVSLVLRSARQVYLSDYYGGICLSAQQARAWCEGEYMDSEQDKSTPENTPESGVQNEAAAPERREPGEVTECAAEPDTEAQQPSGKKTEKETADEGVSDSECDDLKTPEESPEASATTCEVSHVDVTTVTPDRVGGHSTDDAKETPTTRPLDCPADDIKCAEHSLEPKPGCVVRKRSADDREPVDSPTKKTKVSSASLPSPDAEKTEGAEEMDTSNVSSLITIFGSSFSGLLSSKDGAESDSEAEDSDSGQICCDQMLKNLNPWSTAIVAF</sequence>
<organism evidence="1 2">
    <name type="scientific">Dallia pectoralis</name>
    <name type="common">Alaska blackfish</name>
    <dbReference type="NCBI Taxonomy" id="75939"/>
    <lineage>
        <taxon>Eukaryota</taxon>
        <taxon>Metazoa</taxon>
        <taxon>Chordata</taxon>
        <taxon>Craniata</taxon>
        <taxon>Vertebrata</taxon>
        <taxon>Euteleostomi</taxon>
        <taxon>Actinopterygii</taxon>
        <taxon>Neopterygii</taxon>
        <taxon>Teleostei</taxon>
        <taxon>Protacanthopterygii</taxon>
        <taxon>Esociformes</taxon>
        <taxon>Umbridae</taxon>
        <taxon>Dallia</taxon>
    </lineage>
</organism>
<dbReference type="EMBL" id="CM055751">
    <property type="protein sequence ID" value="KAJ7993252.1"/>
    <property type="molecule type" value="Genomic_DNA"/>
</dbReference>
<accession>A0ACC2FPL3</accession>
<comment type="caution">
    <text evidence="1">The sequence shown here is derived from an EMBL/GenBank/DDBJ whole genome shotgun (WGS) entry which is preliminary data.</text>
</comment>
<keyword evidence="2" id="KW-1185">Reference proteome</keyword>
<name>A0ACC2FPL3_DALPE</name>
<dbReference type="Proteomes" id="UP001157502">
    <property type="component" value="Chromosome 24"/>
</dbReference>